<dbReference type="InterPro" id="IPR022192">
    <property type="entry name" value="SUV3_C"/>
</dbReference>
<keyword evidence="4 10" id="KW-0347">Helicase</keyword>
<comment type="catalytic activity">
    <reaction evidence="7">
        <text>ATP + H2O = ADP + phosphate + H(+)</text>
        <dbReference type="Rhea" id="RHEA:13065"/>
        <dbReference type="ChEBI" id="CHEBI:15377"/>
        <dbReference type="ChEBI" id="CHEBI:15378"/>
        <dbReference type="ChEBI" id="CHEBI:30616"/>
        <dbReference type="ChEBI" id="CHEBI:43474"/>
        <dbReference type="ChEBI" id="CHEBI:456216"/>
        <dbReference type="EC" id="3.6.4.13"/>
    </reaction>
</comment>
<dbReference type="HOGENOM" id="CLU_010647_4_1_9"/>
<feature type="domain" description="Helicase C-terminal" evidence="9">
    <location>
        <begin position="266"/>
        <end position="444"/>
    </location>
</feature>
<protein>
    <recommendedName>
        <fullName evidence="1">RNA helicase</fullName>
        <ecNumber evidence="1">3.6.4.13</ecNumber>
    </recommendedName>
</protein>
<keyword evidence="6" id="KW-0809">Transit peptide</keyword>
<dbReference type="InterPro" id="IPR050699">
    <property type="entry name" value="RNA-DNA_Helicase"/>
</dbReference>
<proteinExistence type="predicted"/>
<feature type="domain" description="Helicase ATP-binding" evidence="8">
    <location>
        <begin position="136"/>
        <end position="250"/>
    </location>
</feature>
<dbReference type="Pfam" id="PF22527">
    <property type="entry name" value="DEXQc_Suv3"/>
    <property type="match status" value="1"/>
</dbReference>
<dbReference type="InterPro" id="IPR044774">
    <property type="entry name" value="Suv3_DEXQc"/>
</dbReference>
<evidence type="ECO:0000256" key="1">
    <source>
        <dbReference type="ARBA" id="ARBA00012552"/>
    </source>
</evidence>
<dbReference type="Proteomes" id="UP000033115">
    <property type="component" value="Chromosome"/>
</dbReference>
<evidence type="ECO:0000313" key="10">
    <source>
        <dbReference type="EMBL" id="AKA67194.1"/>
    </source>
</evidence>
<dbReference type="GO" id="GO:0003724">
    <property type="term" value="F:RNA helicase activity"/>
    <property type="evidence" value="ECO:0007669"/>
    <property type="project" value="UniProtKB-EC"/>
</dbReference>
<evidence type="ECO:0000259" key="8">
    <source>
        <dbReference type="PROSITE" id="PS51192"/>
    </source>
</evidence>
<dbReference type="SMART" id="SM00487">
    <property type="entry name" value="DEXDc"/>
    <property type="match status" value="1"/>
</dbReference>
<dbReference type="PROSITE" id="PS51194">
    <property type="entry name" value="HELICASE_CTER"/>
    <property type="match status" value="1"/>
</dbReference>
<evidence type="ECO:0000256" key="3">
    <source>
        <dbReference type="ARBA" id="ARBA00022801"/>
    </source>
</evidence>
<dbReference type="InterPro" id="IPR055206">
    <property type="entry name" value="DEXQc_SUV3"/>
</dbReference>
<dbReference type="KEGG" id="csq:CSCA_0069"/>
<keyword evidence="5" id="KW-0067">ATP-binding</keyword>
<organism evidence="10 11">
    <name type="scientific">Clostridium scatologenes</name>
    <dbReference type="NCBI Taxonomy" id="1548"/>
    <lineage>
        <taxon>Bacteria</taxon>
        <taxon>Bacillati</taxon>
        <taxon>Bacillota</taxon>
        <taxon>Clostridia</taxon>
        <taxon>Eubacteriales</taxon>
        <taxon>Clostridiaceae</taxon>
        <taxon>Clostridium</taxon>
    </lineage>
</organism>
<evidence type="ECO:0000256" key="5">
    <source>
        <dbReference type="ARBA" id="ARBA00022840"/>
    </source>
</evidence>
<keyword evidence="3" id="KW-0378">Hydrolase</keyword>
<dbReference type="GO" id="GO:0016787">
    <property type="term" value="F:hydrolase activity"/>
    <property type="evidence" value="ECO:0007669"/>
    <property type="project" value="UniProtKB-KW"/>
</dbReference>
<dbReference type="Pfam" id="PF12513">
    <property type="entry name" value="SUV3_C"/>
    <property type="match status" value="1"/>
</dbReference>
<evidence type="ECO:0000259" key="9">
    <source>
        <dbReference type="PROSITE" id="PS51194"/>
    </source>
</evidence>
<evidence type="ECO:0000256" key="7">
    <source>
        <dbReference type="ARBA" id="ARBA00047984"/>
    </source>
</evidence>
<gene>
    <name evidence="10" type="ORF">CSCA_0069</name>
</gene>
<keyword evidence="11" id="KW-1185">Reference proteome</keyword>
<dbReference type="SMART" id="SM00490">
    <property type="entry name" value="HELICc"/>
    <property type="match status" value="1"/>
</dbReference>
<dbReference type="AlphaFoldDB" id="A0A0E3M6X7"/>
<dbReference type="InterPro" id="IPR014001">
    <property type="entry name" value="Helicase_ATP-bd"/>
</dbReference>
<dbReference type="EC" id="3.6.4.13" evidence="1"/>
<dbReference type="InterPro" id="IPR027417">
    <property type="entry name" value="P-loop_NTPase"/>
</dbReference>
<evidence type="ECO:0000256" key="4">
    <source>
        <dbReference type="ARBA" id="ARBA00022806"/>
    </source>
</evidence>
<dbReference type="RefSeq" id="WP_029162201.1">
    <property type="nucleotide sequence ID" value="NZ_CP009933.1"/>
</dbReference>
<dbReference type="CDD" id="cd17913">
    <property type="entry name" value="DEXQc_Suv3"/>
    <property type="match status" value="1"/>
</dbReference>
<dbReference type="STRING" id="1548.CSCA_0069"/>
<evidence type="ECO:0000313" key="11">
    <source>
        <dbReference type="Proteomes" id="UP000033115"/>
    </source>
</evidence>
<dbReference type="PROSITE" id="PS51192">
    <property type="entry name" value="HELICASE_ATP_BIND_1"/>
    <property type="match status" value="1"/>
</dbReference>
<dbReference type="FunFam" id="3.40.50.300:FF:000269">
    <property type="entry name" value="ATP-dependent RNA helicase SUPV3L1, mitochondrial"/>
    <property type="match status" value="1"/>
</dbReference>
<dbReference type="GO" id="GO:0005524">
    <property type="term" value="F:ATP binding"/>
    <property type="evidence" value="ECO:0007669"/>
    <property type="project" value="UniProtKB-KW"/>
</dbReference>
<dbReference type="Gene3D" id="1.20.272.40">
    <property type="match status" value="1"/>
</dbReference>
<keyword evidence="2" id="KW-0547">Nucleotide-binding</keyword>
<dbReference type="Pfam" id="PF00271">
    <property type="entry name" value="Helicase_C"/>
    <property type="match status" value="1"/>
</dbReference>
<dbReference type="SUPFAM" id="SSF52540">
    <property type="entry name" value="P-loop containing nucleoside triphosphate hydrolases"/>
    <property type="match status" value="1"/>
</dbReference>
<evidence type="ECO:0000256" key="2">
    <source>
        <dbReference type="ARBA" id="ARBA00022741"/>
    </source>
</evidence>
<dbReference type="Gene3D" id="3.40.50.300">
    <property type="entry name" value="P-loop containing nucleotide triphosphate hydrolases"/>
    <property type="match status" value="2"/>
</dbReference>
<accession>A0A0E3M6X7</accession>
<dbReference type="EMBL" id="CP009933">
    <property type="protein sequence ID" value="AKA67194.1"/>
    <property type="molecule type" value="Genomic_DNA"/>
</dbReference>
<dbReference type="PANTHER" id="PTHR12131:SF1">
    <property type="entry name" value="ATP-DEPENDENT RNA HELICASE SUPV3L1, MITOCHONDRIAL-RELATED"/>
    <property type="match status" value="1"/>
</dbReference>
<name>A0A0E3M6X7_CLOSL</name>
<evidence type="ECO:0000256" key="6">
    <source>
        <dbReference type="ARBA" id="ARBA00022946"/>
    </source>
</evidence>
<dbReference type="InterPro" id="IPR001650">
    <property type="entry name" value="Helicase_C-like"/>
</dbReference>
<sequence length="585" mass="68390">MKRGAVERNFRKIKNQIPQIEEIVQHTKTNALWEHEVSVRKKIRHLKEFENDGLRDFKSVYEQYLEILEYISERLVEDYNRKNGTNFSFKEIVKHNYESYLGSGIISVLITKHIPKLVSKEFDNVFPANPKDEYEHARKLIRKFYLHLGETNTGKTYNAMQRLKQAKKGIYLSPLRILALENYERLNSEGVKCSLMTGEEEIIVEGAQHISCTIEKLDVNEEYDIAIIDEIQMINDDQRGAAWTRALLGLNCKEIHICGAINSKELLIDIIEDCQDQYEFKEYKRSIPLEMEYGSFSRKNIQDGDALVVFSKKRVLELAYYYGSLGIKASLIYGDLPPEVRRKQYEQFINKETKILVTTDAIGMGVNLPIRRIIFMNVKKFDGSQVRFLNSQEVKQIAGRAGRKGIYDIGYVASYGGTQEFINEMINVRDRTIQEAVIGPSEAILKIKSLPLREKLALWSTRKEKMYFYRKMDISEYIIVLDNIKSYKLDEKTEWTLLKIPFDVSNPTMMDAFLSYVDELFIAHSDLISKPTCLIKDLNELELYYQRINLYYSFSKVFNLEFDEQWVYDERISVSEDINKILLNI</sequence>
<reference evidence="10 11" key="1">
    <citation type="journal article" date="2015" name="J. Biotechnol.">
        <title>Complete genome sequence of a malodorant-producing acetogen, Clostridium scatologenes ATCC 25775(T).</title>
        <authorList>
            <person name="Zhu Z."/>
            <person name="Guo T."/>
            <person name="Zheng H."/>
            <person name="Song T."/>
            <person name="Ouyang P."/>
            <person name="Xie J."/>
        </authorList>
    </citation>
    <scope>NUCLEOTIDE SEQUENCE [LARGE SCALE GENOMIC DNA]</scope>
    <source>
        <strain evidence="10 11">ATCC 25775</strain>
    </source>
</reference>
<dbReference type="PANTHER" id="PTHR12131">
    <property type="entry name" value="ATP-DEPENDENT RNA AND DNA HELICASE"/>
    <property type="match status" value="1"/>
</dbReference>